<protein>
    <submittedName>
        <fullName evidence="13">Homeobox-leucine zipper protein HAT22-like</fullName>
    </submittedName>
</protein>
<sequence>MIMDTACEANLVLGLSCASTVEFEPLPPNWSAAEPSLTLGLFESANPKTETEARKPELGDKESCRAISDEVEEEGIARKKLRLTKEQSSLLEDSFREHSTLNPRLKQALARKLNLRPRQVEVWFQNRRARTKLKQTEVECELLRRCCETLSTENRKLQRELQELKSLKFMQPLYTATALTVCPSCKRMITSTRLLK</sequence>
<reference evidence="12" key="1">
    <citation type="journal article" date="2015" name="Nat. Genet.">
        <title>The pineapple genome and the evolution of CAM photosynthesis.</title>
        <authorList>
            <person name="Ming R."/>
            <person name="VanBuren R."/>
            <person name="Wai C.M."/>
            <person name="Tang H."/>
            <person name="Schatz M.C."/>
            <person name="Bowers J.E."/>
            <person name="Lyons E."/>
            <person name="Wang M.L."/>
            <person name="Chen J."/>
            <person name="Biggers E."/>
            <person name="Zhang J."/>
            <person name="Huang L."/>
            <person name="Zhang L."/>
            <person name="Miao W."/>
            <person name="Zhang J."/>
            <person name="Ye Z."/>
            <person name="Miao C."/>
            <person name="Lin Z."/>
            <person name="Wang H."/>
            <person name="Zhou H."/>
            <person name="Yim W.C."/>
            <person name="Priest H.D."/>
            <person name="Zheng C."/>
            <person name="Woodhouse M."/>
            <person name="Edger P.P."/>
            <person name="Guyot R."/>
            <person name="Guo H.B."/>
            <person name="Guo H."/>
            <person name="Zheng G."/>
            <person name="Singh R."/>
            <person name="Sharma A."/>
            <person name="Min X."/>
            <person name="Zheng Y."/>
            <person name="Lee H."/>
            <person name="Gurtowski J."/>
            <person name="Sedlazeck F.J."/>
            <person name="Harkess A."/>
            <person name="McKain M.R."/>
            <person name="Liao Z."/>
            <person name="Fang J."/>
            <person name="Liu J."/>
            <person name="Zhang X."/>
            <person name="Zhang Q."/>
            <person name="Hu W."/>
            <person name="Qin Y."/>
            <person name="Wang K."/>
            <person name="Chen L.Y."/>
            <person name="Shirley N."/>
            <person name="Lin Y.R."/>
            <person name="Liu L.Y."/>
            <person name="Hernandez A.G."/>
            <person name="Wright C.L."/>
            <person name="Bulone V."/>
            <person name="Tuskan G.A."/>
            <person name="Heath K."/>
            <person name="Zee F."/>
            <person name="Moore P.H."/>
            <person name="Sunkar R."/>
            <person name="Leebens-Mack J.H."/>
            <person name="Mockler T."/>
            <person name="Bennetzen J.L."/>
            <person name="Freeling M."/>
            <person name="Sankoff D."/>
            <person name="Paterson A.H."/>
            <person name="Zhu X."/>
            <person name="Yang X."/>
            <person name="Smith J.A."/>
            <person name="Cushman J.C."/>
            <person name="Paull R.E."/>
            <person name="Yu Q."/>
        </authorList>
    </citation>
    <scope>NUCLEOTIDE SEQUENCE [LARGE SCALE GENOMIC DNA]</scope>
    <source>
        <strain evidence="12">cv. F153</strain>
    </source>
</reference>
<dbReference type="PANTHER" id="PTHR45714:SF34">
    <property type="entry name" value="HOMEOBOX-LEUCINE ZIPPER PROTEIN HAT9"/>
    <property type="match status" value="1"/>
</dbReference>
<evidence type="ECO:0000256" key="1">
    <source>
        <dbReference type="ARBA" id="ARBA00004123"/>
    </source>
</evidence>
<dbReference type="SMART" id="SM00340">
    <property type="entry name" value="HALZ"/>
    <property type="match status" value="1"/>
</dbReference>
<dbReference type="InterPro" id="IPR050762">
    <property type="entry name" value="HD-ZIP_Homeobox_LZ_Class_II"/>
</dbReference>
<dbReference type="RefSeq" id="XP_020091584.1">
    <property type="nucleotide sequence ID" value="XM_020235995.1"/>
</dbReference>
<evidence type="ECO:0000256" key="8">
    <source>
        <dbReference type="PROSITE-ProRule" id="PRU00108"/>
    </source>
</evidence>
<dbReference type="OrthoDB" id="6159439at2759"/>
<dbReference type="InterPro" id="IPR017970">
    <property type="entry name" value="Homeobox_CS"/>
</dbReference>
<evidence type="ECO:0000256" key="3">
    <source>
        <dbReference type="ARBA" id="ARBA00023015"/>
    </source>
</evidence>
<dbReference type="GeneID" id="109712435"/>
<dbReference type="PROSITE" id="PS50071">
    <property type="entry name" value="HOMEOBOX_2"/>
    <property type="match status" value="1"/>
</dbReference>
<organism evidence="12 13">
    <name type="scientific">Ananas comosus</name>
    <name type="common">Pineapple</name>
    <name type="synonym">Ananas ananas</name>
    <dbReference type="NCBI Taxonomy" id="4615"/>
    <lineage>
        <taxon>Eukaryota</taxon>
        <taxon>Viridiplantae</taxon>
        <taxon>Streptophyta</taxon>
        <taxon>Embryophyta</taxon>
        <taxon>Tracheophyta</taxon>
        <taxon>Spermatophyta</taxon>
        <taxon>Magnoliopsida</taxon>
        <taxon>Liliopsida</taxon>
        <taxon>Poales</taxon>
        <taxon>Bromeliaceae</taxon>
        <taxon>Bromelioideae</taxon>
        <taxon>Ananas</taxon>
    </lineage>
</organism>
<dbReference type="SUPFAM" id="SSF46689">
    <property type="entry name" value="Homeodomain-like"/>
    <property type="match status" value="1"/>
</dbReference>
<evidence type="ECO:0000256" key="7">
    <source>
        <dbReference type="ARBA" id="ARBA00023242"/>
    </source>
</evidence>
<comment type="similarity">
    <text evidence="2">Belongs to the HD-ZIP homeobox family. Class II subfamily.</text>
</comment>
<evidence type="ECO:0000256" key="6">
    <source>
        <dbReference type="ARBA" id="ARBA00023163"/>
    </source>
</evidence>
<name>A0A6P5F6J0_ANACO</name>
<dbReference type="SMART" id="SM00389">
    <property type="entry name" value="HOX"/>
    <property type="match status" value="1"/>
</dbReference>
<evidence type="ECO:0000256" key="5">
    <source>
        <dbReference type="ARBA" id="ARBA00023155"/>
    </source>
</evidence>
<dbReference type="AlphaFoldDB" id="A0A6P5F6J0"/>
<keyword evidence="12" id="KW-1185">Reference proteome</keyword>
<keyword evidence="3" id="KW-0805">Transcription regulation</keyword>
<dbReference type="Pfam" id="PF00046">
    <property type="entry name" value="Homeodomain"/>
    <property type="match status" value="1"/>
</dbReference>
<dbReference type="Proteomes" id="UP000515123">
    <property type="component" value="Linkage group 7"/>
</dbReference>
<dbReference type="Gene3D" id="1.10.10.60">
    <property type="entry name" value="Homeodomain-like"/>
    <property type="match status" value="1"/>
</dbReference>
<dbReference type="GO" id="GO:0005634">
    <property type="term" value="C:nucleus"/>
    <property type="evidence" value="ECO:0007669"/>
    <property type="project" value="UniProtKB-SubCell"/>
</dbReference>
<dbReference type="InterPro" id="IPR003106">
    <property type="entry name" value="Leu_zip_homeo"/>
</dbReference>
<evidence type="ECO:0000259" key="11">
    <source>
        <dbReference type="PROSITE" id="PS50071"/>
    </source>
</evidence>
<proteinExistence type="inferred from homology"/>
<comment type="subcellular location">
    <subcellularLocation>
        <location evidence="1 8 9">Nucleus</location>
    </subcellularLocation>
</comment>
<dbReference type="CDD" id="cd00086">
    <property type="entry name" value="homeodomain"/>
    <property type="match status" value="1"/>
</dbReference>
<gene>
    <name evidence="13" type="primary">LOC109712435</name>
</gene>
<evidence type="ECO:0000256" key="10">
    <source>
        <dbReference type="SAM" id="Coils"/>
    </source>
</evidence>
<accession>A0A6P5F6J0</accession>
<dbReference type="Pfam" id="PF02183">
    <property type="entry name" value="HALZ"/>
    <property type="match status" value="1"/>
</dbReference>
<dbReference type="GO" id="GO:0000981">
    <property type="term" value="F:DNA-binding transcription factor activity, RNA polymerase II-specific"/>
    <property type="evidence" value="ECO:0007669"/>
    <property type="project" value="InterPro"/>
</dbReference>
<dbReference type="InterPro" id="IPR001356">
    <property type="entry name" value="HD"/>
</dbReference>
<keyword evidence="10" id="KW-0175">Coiled coil</keyword>
<dbReference type="FunFam" id="1.10.10.60:FF:000577">
    <property type="entry name" value="Homeobox-leucine zipper protein 18"/>
    <property type="match status" value="1"/>
</dbReference>
<dbReference type="PANTHER" id="PTHR45714">
    <property type="entry name" value="HOMEOBOX-LEUCINE ZIPPER PROTEIN HAT14"/>
    <property type="match status" value="1"/>
</dbReference>
<feature type="coiled-coil region" evidence="10">
    <location>
        <begin position="140"/>
        <end position="167"/>
    </location>
</feature>
<reference evidence="13" key="2">
    <citation type="submission" date="2025-08" db="UniProtKB">
        <authorList>
            <consortium name="RefSeq"/>
        </authorList>
    </citation>
    <scope>IDENTIFICATION</scope>
    <source>
        <tissue evidence="13">Leaf</tissue>
    </source>
</reference>
<evidence type="ECO:0000256" key="4">
    <source>
        <dbReference type="ARBA" id="ARBA00023125"/>
    </source>
</evidence>
<keyword evidence="4 8" id="KW-0238">DNA-binding</keyword>
<evidence type="ECO:0000313" key="13">
    <source>
        <dbReference type="RefSeq" id="XP_020091584.1"/>
    </source>
</evidence>
<feature type="DNA-binding region" description="Homeobox" evidence="8">
    <location>
        <begin position="76"/>
        <end position="135"/>
    </location>
</feature>
<dbReference type="GO" id="GO:0043565">
    <property type="term" value="F:sequence-specific DNA binding"/>
    <property type="evidence" value="ECO:0007669"/>
    <property type="project" value="InterPro"/>
</dbReference>
<keyword evidence="5 8" id="KW-0371">Homeobox</keyword>
<evidence type="ECO:0000313" key="12">
    <source>
        <dbReference type="Proteomes" id="UP000515123"/>
    </source>
</evidence>
<dbReference type="PROSITE" id="PS00027">
    <property type="entry name" value="HOMEOBOX_1"/>
    <property type="match status" value="1"/>
</dbReference>
<feature type="domain" description="Homeobox" evidence="11">
    <location>
        <begin position="74"/>
        <end position="134"/>
    </location>
</feature>
<keyword evidence="6" id="KW-0804">Transcription</keyword>
<keyword evidence="7 8" id="KW-0539">Nucleus</keyword>
<dbReference type="InterPro" id="IPR009057">
    <property type="entry name" value="Homeodomain-like_sf"/>
</dbReference>
<evidence type="ECO:0000256" key="9">
    <source>
        <dbReference type="RuleBase" id="RU000682"/>
    </source>
</evidence>
<evidence type="ECO:0000256" key="2">
    <source>
        <dbReference type="ARBA" id="ARBA00006074"/>
    </source>
</evidence>